<dbReference type="EMBL" id="VIRM01000002">
    <property type="protein sequence ID" value="TQS23975.1"/>
    <property type="molecule type" value="Genomic_DNA"/>
</dbReference>
<organism evidence="2 3">
    <name type="scientific">Microbispora hainanensis</name>
    <dbReference type="NCBI Taxonomy" id="568844"/>
    <lineage>
        <taxon>Bacteria</taxon>
        <taxon>Bacillati</taxon>
        <taxon>Actinomycetota</taxon>
        <taxon>Actinomycetes</taxon>
        <taxon>Streptosporangiales</taxon>
        <taxon>Streptosporangiaceae</taxon>
        <taxon>Microbispora</taxon>
    </lineage>
</organism>
<sequence length="142" mass="15485">MDEMRELRARMERLTAAAALMDERVAEWSTREHTGRADEGRITATVDAVGTLRALDIHPLSMRRLDGRALAEAVLTAVRRAEASAEAAKEEMLRGGLEAAGLPHVADLLGDARRAFDERASPRDQPKPPAAGPPPPRAPWTF</sequence>
<evidence type="ECO:0000313" key="2">
    <source>
        <dbReference type="EMBL" id="TQS23975.1"/>
    </source>
</evidence>
<evidence type="ECO:0000313" key="3">
    <source>
        <dbReference type="Proteomes" id="UP000316541"/>
    </source>
</evidence>
<dbReference type="Gene3D" id="3.30.1310.10">
    <property type="entry name" value="Nucleoid-associated protein YbaB-like domain"/>
    <property type="match status" value="1"/>
</dbReference>
<gene>
    <name evidence="2" type="ORF">FLX08_02555</name>
</gene>
<dbReference type="GO" id="GO:0003677">
    <property type="term" value="F:DNA binding"/>
    <property type="evidence" value="ECO:0007669"/>
    <property type="project" value="InterPro"/>
</dbReference>
<accession>A0A544Z4M2</accession>
<dbReference type="InterPro" id="IPR004401">
    <property type="entry name" value="YbaB/EbfC"/>
</dbReference>
<dbReference type="AlphaFoldDB" id="A0A544Z4M2"/>
<feature type="compositionally biased region" description="Basic and acidic residues" evidence="1">
    <location>
        <begin position="111"/>
        <end position="126"/>
    </location>
</feature>
<evidence type="ECO:0008006" key="4">
    <source>
        <dbReference type="Google" id="ProtNLM"/>
    </source>
</evidence>
<feature type="compositionally biased region" description="Pro residues" evidence="1">
    <location>
        <begin position="127"/>
        <end position="142"/>
    </location>
</feature>
<dbReference type="SUPFAM" id="SSF82607">
    <property type="entry name" value="YbaB-like"/>
    <property type="match status" value="1"/>
</dbReference>
<name>A0A544Z4M2_9ACTN</name>
<dbReference type="Proteomes" id="UP000316541">
    <property type="component" value="Unassembled WGS sequence"/>
</dbReference>
<feature type="region of interest" description="Disordered" evidence="1">
    <location>
        <begin position="111"/>
        <end position="142"/>
    </location>
</feature>
<comment type="caution">
    <text evidence="2">The sequence shown here is derived from an EMBL/GenBank/DDBJ whole genome shotgun (WGS) entry which is preliminary data.</text>
</comment>
<protein>
    <recommendedName>
        <fullName evidence="4">YbaB/EbfC family nucleoid-associated protein</fullName>
    </recommendedName>
</protein>
<evidence type="ECO:0000256" key="1">
    <source>
        <dbReference type="SAM" id="MobiDB-lite"/>
    </source>
</evidence>
<reference evidence="2 3" key="1">
    <citation type="submission" date="2019-07" db="EMBL/GenBank/DDBJ databases">
        <title>Microbispora hainanensis DSM 45428.</title>
        <authorList>
            <person name="Thawai C."/>
        </authorList>
    </citation>
    <scope>NUCLEOTIDE SEQUENCE [LARGE SCALE GENOMIC DNA]</scope>
    <source>
        <strain evidence="2 3">DSM 45428</strain>
    </source>
</reference>
<dbReference type="Pfam" id="PF02575">
    <property type="entry name" value="YbaB_DNA_bd"/>
    <property type="match status" value="1"/>
</dbReference>
<dbReference type="InterPro" id="IPR036894">
    <property type="entry name" value="YbaB-like_sf"/>
</dbReference>
<proteinExistence type="predicted"/>